<dbReference type="InterPro" id="IPR052481">
    <property type="entry name" value="DZAN1"/>
</dbReference>
<dbReference type="PANTHER" id="PTHR16058">
    <property type="entry name" value="DOUBLE ZINC RIBBON AND ANKYRIN REPEAT-CONTAINING PROTEIN 1"/>
    <property type="match status" value="1"/>
</dbReference>
<dbReference type="Pfam" id="PF13287">
    <property type="entry name" value="Fn3_assoc"/>
    <property type="match status" value="1"/>
</dbReference>
<feature type="transmembrane region" description="Helical" evidence="2">
    <location>
        <begin position="136"/>
        <end position="157"/>
    </location>
</feature>
<sequence length="390" mass="42461">MTAGSILAPQVIPLRASIPGKAKHEIDTNTLVAIKSDSSAVTIYYTLDGSKPQLFRKFGSRDHTTFKYQEPITLPDGKITIKALAVTKDGRESAIVTRVFVVEYVTPNTDGSHEDNAEESLNVLCRQASYKHLWHLLQIVMIVFAAIVVVLSHLQAWEQADVSLPTPTPNLAEKKQQGTQTIGLFYPSSKLLEQQSHRLASQKKQQNKISHPKVTAISPGQGYWRQQLAHICAHLRSYAQNNLEFRSVVGEPQLGRVRAAESRQLLREVGPEGQGQPFLVEQLIDEGADPNCTDGAGPPALTLAVLNKHPQVIPVLVQKGADIDRQSGRLKNTALHEALSLGLGGLGCIEALLRCNASIKKENAHGLTACDMALKSGNDQIMSLFAGKLG</sequence>
<dbReference type="InterPro" id="IPR036770">
    <property type="entry name" value="Ankyrin_rpt-contain_sf"/>
</dbReference>
<dbReference type="GO" id="GO:0042462">
    <property type="term" value="P:eye photoreceptor cell development"/>
    <property type="evidence" value="ECO:0007669"/>
    <property type="project" value="TreeGrafter"/>
</dbReference>
<evidence type="ECO:0000313" key="4">
    <source>
        <dbReference type="Proteomes" id="UP000694545"/>
    </source>
</evidence>
<proteinExistence type="predicted"/>
<dbReference type="PANTHER" id="PTHR16058:SF4">
    <property type="entry name" value="DOUBLE ZINC RIBBON AND ANKYRIN REPEAT-CONTAINING PROTEIN 1"/>
    <property type="match status" value="1"/>
</dbReference>
<reference evidence="3" key="2">
    <citation type="submission" date="2025-09" db="UniProtKB">
        <authorList>
            <consortium name="Ensembl"/>
        </authorList>
    </citation>
    <scope>IDENTIFICATION</scope>
</reference>
<protein>
    <submittedName>
        <fullName evidence="3">Double zinc ribbon and ankyrin repeat domains 1</fullName>
    </submittedName>
</protein>
<dbReference type="InterPro" id="IPR002110">
    <property type="entry name" value="Ankyrin_rpt"/>
</dbReference>
<keyword evidence="2" id="KW-0472">Membrane</keyword>
<accession>A0A8D2Q614</accession>
<keyword evidence="2" id="KW-1133">Transmembrane helix</keyword>
<dbReference type="Ensembl" id="ENSVKKT00000022743.1">
    <property type="protein sequence ID" value="ENSVKKP00000022192.1"/>
    <property type="gene ID" value="ENSVKKG00000014816.1"/>
</dbReference>
<dbReference type="Gene3D" id="1.25.40.20">
    <property type="entry name" value="Ankyrin repeat-containing domain"/>
    <property type="match status" value="1"/>
</dbReference>
<dbReference type="Proteomes" id="UP000694545">
    <property type="component" value="Unplaced"/>
</dbReference>
<dbReference type="InterPro" id="IPR026876">
    <property type="entry name" value="Fn3_assoc_repeat"/>
</dbReference>
<dbReference type="PROSITE" id="PS50088">
    <property type="entry name" value="ANK_REPEAT"/>
    <property type="match status" value="1"/>
</dbReference>
<dbReference type="OMA" id="PMNTAIC"/>
<dbReference type="Pfam" id="PF12796">
    <property type="entry name" value="Ank_2"/>
    <property type="match status" value="1"/>
</dbReference>
<keyword evidence="1" id="KW-0040">ANK repeat</keyword>
<evidence type="ECO:0000313" key="3">
    <source>
        <dbReference type="Ensembl" id="ENSVKKP00000022192.1"/>
    </source>
</evidence>
<evidence type="ECO:0000256" key="2">
    <source>
        <dbReference type="SAM" id="Phobius"/>
    </source>
</evidence>
<feature type="repeat" description="ANK" evidence="1">
    <location>
        <begin position="296"/>
        <end position="328"/>
    </location>
</feature>
<dbReference type="SUPFAM" id="SSF48403">
    <property type="entry name" value="Ankyrin repeat"/>
    <property type="match status" value="1"/>
</dbReference>
<dbReference type="AlphaFoldDB" id="A0A8D2Q614"/>
<keyword evidence="2" id="KW-0812">Transmembrane</keyword>
<evidence type="ECO:0000256" key="1">
    <source>
        <dbReference type="PROSITE-ProRule" id="PRU00023"/>
    </source>
</evidence>
<organism evidence="3 4">
    <name type="scientific">Varanus komodoensis</name>
    <name type="common">Komodo dragon</name>
    <dbReference type="NCBI Taxonomy" id="61221"/>
    <lineage>
        <taxon>Eukaryota</taxon>
        <taxon>Metazoa</taxon>
        <taxon>Chordata</taxon>
        <taxon>Craniata</taxon>
        <taxon>Vertebrata</taxon>
        <taxon>Euteleostomi</taxon>
        <taxon>Lepidosauria</taxon>
        <taxon>Squamata</taxon>
        <taxon>Bifurcata</taxon>
        <taxon>Unidentata</taxon>
        <taxon>Episquamata</taxon>
        <taxon>Toxicofera</taxon>
        <taxon>Anguimorpha</taxon>
        <taxon>Paleoanguimorpha</taxon>
        <taxon>Varanoidea</taxon>
        <taxon>Varanidae</taxon>
        <taxon>Varanus</taxon>
    </lineage>
</organism>
<keyword evidence="4" id="KW-1185">Reference proteome</keyword>
<reference evidence="3" key="1">
    <citation type="submission" date="2025-08" db="UniProtKB">
        <authorList>
            <consortium name="Ensembl"/>
        </authorList>
    </citation>
    <scope>IDENTIFICATION</scope>
</reference>
<dbReference type="SMART" id="SM00248">
    <property type="entry name" value="ANK"/>
    <property type="match status" value="2"/>
</dbReference>
<name>A0A8D2Q614_VARKO</name>